<dbReference type="GO" id="GO:0004222">
    <property type="term" value="F:metalloendopeptidase activity"/>
    <property type="evidence" value="ECO:0007669"/>
    <property type="project" value="InterPro"/>
</dbReference>
<dbReference type="GO" id="GO:0006508">
    <property type="term" value="P:proteolysis"/>
    <property type="evidence" value="ECO:0007669"/>
    <property type="project" value="UniProtKB-KW"/>
</dbReference>
<feature type="binding site" evidence="6">
    <location>
        <position position="167"/>
    </location>
    <ligand>
        <name>Zn(2+)</name>
        <dbReference type="ChEBI" id="CHEBI:29105"/>
        <label>2</label>
        <note>catalytic</note>
    </ligand>
</feature>
<dbReference type="Gramene" id="OPUNC10G16620.1">
    <property type="protein sequence ID" value="OPUNC10G16620.1"/>
    <property type="gene ID" value="OPUNC10G16620"/>
</dbReference>
<sequence length="264" mass="29514">MFLLCGTTSQPAPTTTLQPRPEEDNNSGGAAFTFMRGKPRWTRPDMLLKYAVSPMATVDHLPRDAVREAFRSAFARWADVIPVRFVEACYDTADIKIGFYLHTTDDKCDACGYIYKDGGEVLAHAYPPPDGRIHMHAARKWTVNLAGDTAPPLTVDLESVAVHEIGHVLGLGHSSSKSSVMYKHYREGKVCLTDDDVNGVQELYGANPLRLGLTVDSKPKKEIEQHIQQKKETAEKKSSFWRRGLISCFYNVMVSMVSRFTCIE</sequence>
<dbReference type="InterPro" id="IPR024079">
    <property type="entry name" value="MetalloPept_cat_dom_sf"/>
</dbReference>
<accession>A0A0E0MAM3</accession>
<feature type="binding site" evidence="6">
    <location>
        <position position="124"/>
    </location>
    <ligand>
        <name>Zn(2+)</name>
        <dbReference type="ChEBI" id="CHEBI:29105"/>
        <label>1</label>
    </ligand>
</feature>
<evidence type="ECO:0000313" key="9">
    <source>
        <dbReference type="EnsemblPlants" id="OPUNC10G16620.1"/>
    </source>
</evidence>
<name>A0A0E0MAM3_ORYPU</name>
<dbReference type="STRING" id="4537.A0A0E0MAM3"/>
<dbReference type="OMA" id="PFFWRLV"/>
<evidence type="ECO:0000256" key="5">
    <source>
        <dbReference type="PIRSR" id="PIRSR621190-1"/>
    </source>
</evidence>
<keyword evidence="2 6" id="KW-0479">Metal-binding</keyword>
<proteinExistence type="predicted"/>
<feature type="domain" description="Peptidase metallopeptidase" evidence="8">
    <location>
        <begin position="37"/>
        <end position="206"/>
    </location>
</feature>
<dbReference type="InterPro" id="IPR033739">
    <property type="entry name" value="M10A_MMP"/>
</dbReference>
<evidence type="ECO:0000256" key="1">
    <source>
        <dbReference type="ARBA" id="ARBA00022670"/>
    </source>
</evidence>
<keyword evidence="4 6" id="KW-0862">Zinc</keyword>
<organism evidence="9">
    <name type="scientific">Oryza punctata</name>
    <name type="common">Red rice</name>
    <dbReference type="NCBI Taxonomy" id="4537"/>
    <lineage>
        <taxon>Eukaryota</taxon>
        <taxon>Viridiplantae</taxon>
        <taxon>Streptophyta</taxon>
        <taxon>Embryophyta</taxon>
        <taxon>Tracheophyta</taxon>
        <taxon>Spermatophyta</taxon>
        <taxon>Magnoliopsida</taxon>
        <taxon>Liliopsida</taxon>
        <taxon>Poales</taxon>
        <taxon>Poaceae</taxon>
        <taxon>BOP clade</taxon>
        <taxon>Oryzoideae</taxon>
        <taxon>Oryzeae</taxon>
        <taxon>Oryzinae</taxon>
        <taxon>Oryza</taxon>
    </lineage>
</organism>
<comment type="cofactor">
    <cofactor evidence="6">
        <name>Ca(2+)</name>
        <dbReference type="ChEBI" id="CHEBI:29108"/>
    </cofactor>
    <text evidence="6">Can bind about 5 Ca(2+) ions per subunit.</text>
</comment>
<evidence type="ECO:0000259" key="8">
    <source>
        <dbReference type="SMART" id="SM00235"/>
    </source>
</evidence>
<reference evidence="9" key="1">
    <citation type="submission" date="2015-04" db="UniProtKB">
        <authorList>
            <consortium name="EnsemblPlants"/>
        </authorList>
    </citation>
    <scope>IDENTIFICATION</scope>
</reference>
<dbReference type="HOGENOM" id="CLU_015489_5_0_1"/>
<evidence type="ECO:0000313" key="10">
    <source>
        <dbReference type="Proteomes" id="UP000026962"/>
    </source>
</evidence>
<comment type="cofactor">
    <cofactor evidence="6">
        <name>Zn(2+)</name>
        <dbReference type="ChEBI" id="CHEBI:29105"/>
    </cofactor>
    <text evidence="6">Binds 2 Zn(2+) ions per subunit.</text>
</comment>
<dbReference type="GO" id="GO:0030574">
    <property type="term" value="P:collagen catabolic process"/>
    <property type="evidence" value="ECO:0007669"/>
    <property type="project" value="TreeGrafter"/>
</dbReference>
<feature type="binding site" evidence="6">
    <location>
        <position position="173"/>
    </location>
    <ligand>
        <name>Zn(2+)</name>
        <dbReference type="ChEBI" id="CHEBI:29105"/>
        <label>2</label>
        <note>catalytic</note>
    </ligand>
</feature>
<dbReference type="Proteomes" id="UP000026962">
    <property type="component" value="Chromosome 10"/>
</dbReference>
<dbReference type="InterPro" id="IPR006026">
    <property type="entry name" value="Peptidase_Metallo"/>
</dbReference>
<dbReference type="GO" id="GO:0031012">
    <property type="term" value="C:extracellular matrix"/>
    <property type="evidence" value="ECO:0007669"/>
    <property type="project" value="InterPro"/>
</dbReference>
<feature type="binding site" evidence="6">
    <location>
        <position position="94"/>
    </location>
    <ligand>
        <name>Ca(2+)</name>
        <dbReference type="ChEBI" id="CHEBI:29108"/>
        <label>2</label>
    </ligand>
</feature>
<feature type="region of interest" description="Disordered" evidence="7">
    <location>
        <begin position="1"/>
        <end position="29"/>
    </location>
</feature>
<reference evidence="9" key="2">
    <citation type="submission" date="2018-05" db="EMBL/GenBank/DDBJ databases">
        <title>OpunRS2 (Oryza punctata Reference Sequence Version 2).</title>
        <authorList>
            <person name="Zhang J."/>
            <person name="Kudrna D."/>
            <person name="Lee S."/>
            <person name="Talag J."/>
            <person name="Welchert J."/>
            <person name="Wing R.A."/>
        </authorList>
    </citation>
    <scope>NUCLEOTIDE SEQUENCE [LARGE SCALE GENOMIC DNA]</scope>
</reference>
<keyword evidence="1" id="KW-0645">Protease</keyword>
<dbReference type="CDD" id="cd04278">
    <property type="entry name" value="ZnMc_MMP"/>
    <property type="match status" value="1"/>
</dbReference>
<keyword evidence="6" id="KW-0106">Calcium</keyword>
<dbReference type="Pfam" id="PF00413">
    <property type="entry name" value="Peptidase_M10"/>
    <property type="match status" value="1"/>
</dbReference>
<dbReference type="EnsemblPlants" id="OPUNC10G16620.1">
    <property type="protein sequence ID" value="OPUNC10G16620.1"/>
    <property type="gene ID" value="OPUNC10G16620"/>
</dbReference>
<dbReference type="eggNOG" id="KOG1565">
    <property type="taxonomic scope" value="Eukaryota"/>
</dbReference>
<dbReference type="SUPFAM" id="SSF55486">
    <property type="entry name" value="Metalloproteases ('zincins'), catalytic domain"/>
    <property type="match status" value="1"/>
</dbReference>
<evidence type="ECO:0000256" key="7">
    <source>
        <dbReference type="SAM" id="MobiDB-lite"/>
    </source>
</evidence>
<evidence type="ECO:0000256" key="4">
    <source>
        <dbReference type="ARBA" id="ARBA00022833"/>
    </source>
</evidence>
<feature type="compositionally biased region" description="Polar residues" evidence="7">
    <location>
        <begin position="1"/>
        <end position="18"/>
    </location>
</feature>
<keyword evidence="3" id="KW-0378">Hydrolase</keyword>
<evidence type="ECO:0000256" key="3">
    <source>
        <dbReference type="ARBA" id="ARBA00022801"/>
    </source>
</evidence>
<evidence type="ECO:0000256" key="2">
    <source>
        <dbReference type="ARBA" id="ARBA00022723"/>
    </source>
</evidence>
<dbReference type="PRINTS" id="PR00138">
    <property type="entry name" value="MATRIXIN"/>
</dbReference>
<feature type="active site" evidence="5">
    <location>
        <position position="164"/>
    </location>
</feature>
<dbReference type="PANTHER" id="PTHR10201:SF321">
    <property type="entry name" value="METALLOENDOPROTEINASE 4-MMP"/>
    <property type="match status" value="1"/>
</dbReference>
<feature type="binding site" evidence="6">
    <location>
        <position position="163"/>
    </location>
    <ligand>
        <name>Zn(2+)</name>
        <dbReference type="ChEBI" id="CHEBI:29105"/>
        <label>2</label>
        <note>catalytic</note>
    </ligand>
</feature>
<keyword evidence="10" id="KW-1185">Reference proteome</keyword>
<evidence type="ECO:0000256" key="6">
    <source>
        <dbReference type="PIRSR" id="PIRSR621190-2"/>
    </source>
</evidence>
<dbReference type="SMART" id="SM00235">
    <property type="entry name" value="ZnMc"/>
    <property type="match status" value="1"/>
</dbReference>
<feature type="binding site" evidence="6">
    <location>
        <position position="181"/>
    </location>
    <ligand>
        <name>Zn(2+)</name>
        <dbReference type="ChEBI" id="CHEBI:29105"/>
        <label>2</label>
        <note>catalytic</note>
    </ligand>
</feature>
<dbReference type="InterPro" id="IPR001818">
    <property type="entry name" value="Pept_M10_metallopeptidase"/>
</dbReference>
<dbReference type="AlphaFoldDB" id="A0A0E0MAM3"/>
<dbReference type="GO" id="GO:0030198">
    <property type="term" value="P:extracellular matrix organization"/>
    <property type="evidence" value="ECO:0007669"/>
    <property type="project" value="TreeGrafter"/>
</dbReference>
<feature type="binding site" evidence="6">
    <location>
        <position position="134"/>
    </location>
    <ligand>
        <name>Zn(2+)</name>
        <dbReference type="ChEBI" id="CHEBI:29105"/>
        <label>1</label>
    </ligand>
</feature>
<dbReference type="PANTHER" id="PTHR10201">
    <property type="entry name" value="MATRIX METALLOPROTEINASE"/>
    <property type="match status" value="1"/>
</dbReference>
<dbReference type="InterPro" id="IPR021190">
    <property type="entry name" value="Pept_M10A"/>
</dbReference>
<feature type="binding site" evidence="6">
    <location>
        <position position="106"/>
    </location>
    <ligand>
        <name>Zn(2+)</name>
        <dbReference type="ChEBI" id="CHEBI:29105"/>
        <label>1</label>
    </ligand>
</feature>
<dbReference type="GO" id="GO:0008270">
    <property type="term" value="F:zinc ion binding"/>
    <property type="evidence" value="ECO:0007669"/>
    <property type="project" value="InterPro"/>
</dbReference>
<dbReference type="Gene3D" id="3.40.390.10">
    <property type="entry name" value="Collagenase (Catalytic Domain)"/>
    <property type="match status" value="1"/>
</dbReference>
<protein>
    <recommendedName>
        <fullName evidence="8">Peptidase metallopeptidase domain-containing protein</fullName>
    </recommendedName>
</protein>